<dbReference type="Gene3D" id="3.30.1200.10">
    <property type="entry name" value="YggU-like"/>
    <property type="match status" value="1"/>
</dbReference>
<evidence type="ECO:0000313" key="3">
    <source>
        <dbReference type="Proteomes" id="UP000000819"/>
    </source>
</evidence>
<name>I7IV42_ENCCU</name>
<reference evidence="2 3" key="1">
    <citation type="journal article" date="2001" name="Nature">
        <title>Genome sequence and gene compaction of the eukaryote parasite Encephalitozoon cuniculi.</title>
        <authorList>
            <person name="Katinka M.D."/>
            <person name="Duprat S."/>
            <person name="Cornillot E."/>
            <person name="Metenier G."/>
            <person name="Thomarat F."/>
            <person name="Prensier G."/>
            <person name="Barbe V."/>
            <person name="Peyretaillade E."/>
            <person name="Brottier P."/>
            <person name="Wincker P."/>
            <person name="Delbac F."/>
            <person name="El Alaoui H."/>
            <person name="Peyret P."/>
            <person name="Saurin W."/>
            <person name="Gouy M."/>
            <person name="Weissenbach J."/>
            <person name="Vivares C.P."/>
        </authorList>
    </citation>
    <scope>NUCLEOTIDE SEQUENCE [LARGE SCALE GENOMIC DNA]</scope>
    <source>
        <strain evidence="2 3">GB-M1</strain>
    </source>
</reference>
<evidence type="ECO:0000256" key="1">
    <source>
        <dbReference type="ARBA" id="ARBA00010364"/>
    </source>
</evidence>
<protein>
    <submittedName>
        <fullName evidence="2">ECU07_0355 protein</fullName>
    </submittedName>
</protein>
<comment type="similarity">
    <text evidence="1">Belongs to the UPF0235 family.</text>
</comment>
<dbReference type="HAMAP" id="MF_00634">
    <property type="entry name" value="UPF0235"/>
    <property type="match status" value="1"/>
</dbReference>
<dbReference type="VEuPathDB" id="MicrosporidiaDB:ECU07_0355"/>
<dbReference type="OrthoDB" id="244097at2759"/>
<dbReference type="PANTHER" id="PTHR13420:SF7">
    <property type="entry name" value="UPF0235 PROTEIN C15ORF40"/>
    <property type="match status" value="1"/>
</dbReference>
<dbReference type="NCBIfam" id="TIGR00251">
    <property type="entry name" value="DUF167 family protein"/>
    <property type="match status" value="1"/>
</dbReference>
<dbReference type="InParanoid" id="I7IV42"/>
<dbReference type="AlphaFoldDB" id="I7IV42"/>
<dbReference type="Proteomes" id="UP000000819">
    <property type="component" value="Chromosome VII"/>
</dbReference>
<dbReference type="EMBL" id="AL590447">
    <property type="protein sequence ID" value="CCI73951.1"/>
    <property type="molecule type" value="Genomic_DNA"/>
</dbReference>
<dbReference type="STRING" id="284813.I7IV42"/>
<dbReference type="RefSeq" id="NP_001402508.1">
    <property type="nucleotide sequence ID" value="NM_001415174.1"/>
</dbReference>
<dbReference type="HOGENOM" id="CLU_130694_5_2_1"/>
<dbReference type="PANTHER" id="PTHR13420">
    <property type="entry name" value="UPF0235 PROTEIN C15ORF40"/>
    <property type="match status" value="1"/>
</dbReference>
<dbReference type="InterPro" id="IPR036591">
    <property type="entry name" value="YggU-like_sf"/>
</dbReference>
<organism evidence="2 3">
    <name type="scientific">Encephalitozoon cuniculi (strain GB-M1)</name>
    <name type="common">Microsporidian parasite</name>
    <dbReference type="NCBI Taxonomy" id="284813"/>
    <lineage>
        <taxon>Eukaryota</taxon>
        <taxon>Fungi</taxon>
        <taxon>Fungi incertae sedis</taxon>
        <taxon>Microsporidia</taxon>
        <taxon>Unikaryonidae</taxon>
        <taxon>Encephalitozoon</taxon>
    </lineage>
</organism>
<dbReference type="SMART" id="SM01152">
    <property type="entry name" value="DUF167"/>
    <property type="match status" value="1"/>
</dbReference>
<dbReference type="GeneID" id="77136377"/>
<dbReference type="Pfam" id="PF02594">
    <property type="entry name" value="DUF167"/>
    <property type="match status" value="1"/>
</dbReference>
<dbReference type="GO" id="GO:0005737">
    <property type="term" value="C:cytoplasm"/>
    <property type="evidence" value="ECO:0007669"/>
    <property type="project" value="TreeGrafter"/>
</dbReference>
<evidence type="ECO:0000313" key="2">
    <source>
        <dbReference type="EMBL" id="CCI73951.1"/>
    </source>
</evidence>
<dbReference type="SUPFAM" id="SSF69786">
    <property type="entry name" value="YggU-like"/>
    <property type="match status" value="1"/>
</dbReference>
<sequence length="100" mass="10919">MPWYHIQDKKLKLTVRAKPNARNTSIREVTDTEVVVNISAPPADNKANKELVEFISKMLKVPKSLIKIVAGTTCAIKTVVIGTWEGSAGDLEAAVGEMLE</sequence>
<dbReference type="KEGG" id="ecu:ECU07_0355"/>
<proteinExistence type="inferred from homology"/>
<accession>I7IV42</accession>
<keyword evidence="3" id="KW-1185">Reference proteome</keyword>
<dbReference type="InterPro" id="IPR003746">
    <property type="entry name" value="DUF167"/>
</dbReference>
<reference evidence="2 3" key="2">
    <citation type="journal article" date="2009" name="BMC Genomics">
        <title>Identification of transcriptional signals in Encephalitozoon cuniculi widespread among Microsporidia phylum: support for accurate structural genome annotation.</title>
        <authorList>
            <person name="Peyretaillade E."/>
            <person name="Goncalves O."/>
            <person name="Terrat S."/>
            <person name="Dugat-Bony E."/>
            <person name="Wincker P."/>
            <person name="Cornman R.S."/>
            <person name="Evans J.D."/>
            <person name="Delbac F."/>
            <person name="Peyret P."/>
        </authorList>
    </citation>
    <scope>NUCLEOTIDE SEQUENCE [LARGE SCALE GENOMIC DNA]</scope>
    <source>
        <strain evidence="2 3">GB-M1</strain>
    </source>
</reference>
<gene>
    <name evidence="2" type="ordered locus">ECU07_0355</name>
</gene>